<dbReference type="AlphaFoldDB" id="A0A928ZUN8"/>
<organism evidence="1 2">
    <name type="scientific">Leptolyngbya cf. ectocarpi LEGE 11479</name>
    <dbReference type="NCBI Taxonomy" id="1828722"/>
    <lineage>
        <taxon>Bacteria</taxon>
        <taxon>Bacillati</taxon>
        <taxon>Cyanobacteriota</taxon>
        <taxon>Cyanophyceae</taxon>
        <taxon>Leptolyngbyales</taxon>
        <taxon>Leptolyngbyaceae</taxon>
        <taxon>Leptolyngbya group</taxon>
        <taxon>Leptolyngbya</taxon>
    </lineage>
</organism>
<dbReference type="EMBL" id="JADEXP010000118">
    <property type="protein sequence ID" value="MBE9067786.1"/>
    <property type="molecule type" value="Genomic_DNA"/>
</dbReference>
<comment type="caution">
    <text evidence="1">The sequence shown here is derived from an EMBL/GenBank/DDBJ whole genome shotgun (WGS) entry which is preliminary data.</text>
</comment>
<dbReference type="RefSeq" id="WP_193993743.1">
    <property type="nucleotide sequence ID" value="NZ_JADEXP010000118.1"/>
</dbReference>
<accession>A0A928ZUN8</accession>
<protein>
    <submittedName>
        <fullName evidence="1">Uncharacterized protein</fullName>
    </submittedName>
</protein>
<proteinExistence type="predicted"/>
<evidence type="ECO:0000313" key="1">
    <source>
        <dbReference type="EMBL" id="MBE9067786.1"/>
    </source>
</evidence>
<keyword evidence="2" id="KW-1185">Reference proteome</keyword>
<dbReference type="Proteomes" id="UP000615026">
    <property type="component" value="Unassembled WGS sequence"/>
</dbReference>
<gene>
    <name evidence="1" type="ORF">IQ260_14100</name>
</gene>
<name>A0A928ZUN8_LEPEC</name>
<sequence length="58" mass="7081">MKKKSIKLKANLKKLLRWPQRFYQSHNPANYHIHIGWFGGLCIYPKHPYSELQSHEYR</sequence>
<reference evidence="1" key="1">
    <citation type="submission" date="2020-10" db="EMBL/GenBank/DDBJ databases">
        <authorList>
            <person name="Castelo-Branco R."/>
            <person name="Eusebio N."/>
            <person name="Adriana R."/>
            <person name="Vieira A."/>
            <person name="Brugerolle De Fraissinette N."/>
            <person name="Rezende De Castro R."/>
            <person name="Schneider M.P."/>
            <person name="Vasconcelos V."/>
            <person name="Leao P.N."/>
        </authorList>
    </citation>
    <scope>NUCLEOTIDE SEQUENCE</scope>
    <source>
        <strain evidence="1">LEGE 11479</strain>
    </source>
</reference>
<evidence type="ECO:0000313" key="2">
    <source>
        <dbReference type="Proteomes" id="UP000615026"/>
    </source>
</evidence>